<comment type="caution">
    <text evidence="2">The sequence shown here is derived from an EMBL/GenBank/DDBJ whole genome shotgun (WGS) entry which is preliminary data.</text>
</comment>
<feature type="non-terminal residue" evidence="2">
    <location>
        <position position="208"/>
    </location>
</feature>
<feature type="chain" id="PRO_5037220527" description="PEP-CTERM sorting domain-containing protein" evidence="1">
    <location>
        <begin position="26"/>
        <end position="208"/>
    </location>
</feature>
<name>A0A935KBI1_9RHOO</name>
<reference evidence="2 3" key="1">
    <citation type="submission" date="2020-10" db="EMBL/GenBank/DDBJ databases">
        <title>Connecting structure to function with the recovery of over 1000 high-quality activated sludge metagenome-assembled genomes encoding full-length rRNA genes using long-read sequencing.</title>
        <authorList>
            <person name="Singleton C.M."/>
            <person name="Petriglieri F."/>
            <person name="Kristensen J.M."/>
            <person name="Kirkegaard R.H."/>
            <person name="Michaelsen T.Y."/>
            <person name="Andersen M.H."/>
            <person name="Karst S.M."/>
            <person name="Dueholm M.S."/>
            <person name="Nielsen P.H."/>
            <person name="Albertsen M."/>
        </authorList>
    </citation>
    <scope>NUCLEOTIDE SEQUENCE [LARGE SCALE GENOMIC DNA]</scope>
    <source>
        <strain evidence="2">EsbW_18-Q3-R4-48_BATAC.463</strain>
    </source>
</reference>
<accession>A0A935KBI1</accession>
<evidence type="ECO:0000313" key="3">
    <source>
        <dbReference type="Proteomes" id="UP000739411"/>
    </source>
</evidence>
<organism evidence="2 3">
    <name type="scientific">Candidatus Dechloromonas phosphorivorans</name>
    <dbReference type="NCBI Taxonomy" id="2899244"/>
    <lineage>
        <taxon>Bacteria</taxon>
        <taxon>Pseudomonadati</taxon>
        <taxon>Pseudomonadota</taxon>
        <taxon>Betaproteobacteria</taxon>
        <taxon>Rhodocyclales</taxon>
        <taxon>Azonexaceae</taxon>
        <taxon>Dechloromonas</taxon>
    </lineage>
</organism>
<evidence type="ECO:0000313" key="2">
    <source>
        <dbReference type="EMBL" id="MBK7415676.1"/>
    </source>
</evidence>
<gene>
    <name evidence="2" type="ORF">IPJ38_11745</name>
</gene>
<evidence type="ECO:0000256" key="1">
    <source>
        <dbReference type="SAM" id="SignalP"/>
    </source>
</evidence>
<protein>
    <recommendedName>
        <fullName evidence="4">PEP-CTERM sorting domain-containing protein</fullName>
    </recommendedName>
</protein>
<dbReference type="Proteomes" id="UP000739411">
    <property type="component" value="Unassembled WGS sequence"/>
</dbReference>
<feature type="signal peptide" evidence="1">
    <location>
        <begin position="1"/>
        <end position="25"/>
    </location>
</feature>
<sequence>MNFKKSASWLALATALTLSATAANATPVVGTANLSLGQVAISLNNINFNPDQNTVAFPVIPADNGTDGVFSTNANANTGSFANASFGSIFAPTFGSINDMNPGTFPVGTLTTVSKFLEFAAKPSWLFTGTYLIPGNAYPGSPYFVSEVGGDVFASFSVLGTICDTEGDGTCDATDDVTNFKLALSSQYANTTFAALSNTLLTGGTLPN</sequence>
<dbReference type="AlphaFoldDB" id="A0A935KBI1"/>
<proteinExistence type="predicted"/>
<evidence type="ECO:0008006" key="4">
    <source>
        <dbReference type="Google" id="ProtNLM"/>
    </source>
</evidence>
<keyword evidence="1" id="KW-0732">Signal</keyword>
<dbReference type="EMBL" id="JADJMS010000022">
    <property type="protein sequence ID" value="MBK7415676.1"/>
    <property type="molecule type" value="Genomic_DNA"/>
</dbReference>